<dbReference type="AlphaFoldDB" id="A0AA97EQ57"/>
<gene>
    <name evidence="2" type="ORF">RNZ46_02100</name>
</gene>
<keyword evidence="1" id="KW-1133">Transmembrane helix</keyword>
<evidence type="ECO:0000256" key="1">
    <source>
        <dbReference type="SAM" id="Phobius"/>
    </source>
</evidence>
<feature type="transmembrane region" description="Helical" evidence="1">
    <location>
        <begin position="60"/>
        <end position="80"/>
    </location>
</feature>
<keyword evidence="1" id="KW-0472">Membrane</keyword>
<reference evidence="3" key="1">
    <citation type="submission" date="2024-06" db="EMBL/GenBank/DDBJ databases">
        <title>Hwangdonia haimaensis gen. nov., sp. nov., a member of the family Flavobacteriaceae isolated from the haima cold seep.</title>
        <authorList>
            <person name="Li J."/>
        </authorList>
    </citation>
    <scope>NUCLEOTIDE SEQUENCE [LARGE SCALE GENOMIC DNA]</scope>
    <source>
        <strain evidence="3">SCSIO 19198</strain>
    </source>
</reference>
<sequence length="96" mass="10871">MNLENLSKNKKLTLSILFDIVGMLTLLDIIWAPASAYLMSKMYKGTRGKVAGVVSFIEEAIPGLDIIPTFTIMWFLTYVFQKEEKPIVIEVEAENE</sequence>
<keyword evidence="1" id="KW-0812">Transmembrane</keyword>
<proteinExistence type="predicted"/>
<dbReference type="RefSeq" id="WP_311940001.1">
    <property type="nucleotide sequence ID" value="NZ_CP136521.1"/>
</dbReference>
<protein>
    <submittedName>
        <fullName evidence="2">Uncharacterized protein</fullName>
    </submittedName>
</protein>
<keyword evidence="3" id="KW-1185">Reference proteome</keyword>
<dbReference type="KEGG" id="hws:RNZ46_02100"/>
<accession>A0AA97EQ57</accession>
<organism evidence="2 3">
    <name type="scientific">Hwangdonia lutea</name>
    <dbReference type="NCBI Taxonomy" id="3075823"/>
    <lineage>
        <taxon>Bacteria</taxon>
        <taxon>Pseudomonadati</taxon>
        <taxon>Bacteroidota</taxon>
        <taxon>Flavobacteriia</taxon>
        <taxon>Flavobacteriales</taxon>
        <taxon>Flavobacteriaceae</taxon>
        <taxon>Hwangdonia</taxon>
    </lineage>
</organism>
<evidence type="ECO:0000313" key="3">
    <source>
        <dbReference type="Proteomes" id="UP001302486"/>
    </source>
</evidence>
<dbReference type="Proteomes" id="UP001302486">
    <property type="component" value="Chromosome"/>
</dbReference>
<dbReference type="EMBL" id="CP136521">
    <property type="protein sequence ID" value="WOD44063.1"/>
    <property type="molecule type" value="Genomic_DNA"/>
</dbReference>
<name>A0AA97EQ57_9FLAO</name>
<feature type="transmembrane region" description="Helical" evidence="1">
    <location>
        <begin position="12"/>
        <end position="40"/>
    </location>
</feature>
<evidence type="ECO:0000313" key="2">
    <source>
        <dbReference type="EMBL" id="WOD44063.1"/>
    </source>
</evidence>